<dbReference type="EMBL" id="JAQNDM010000002">
    <property type="protein sequence ID" value="MDC0711903.1"/>
    <property type="molecule type" value="Genomic_DNA"/>
</dbReference>
<comment type="caution">
    <text evidence="1">The sequence shown here is derived from an EMBL/GenBank/DDBJ whole genome shotgun (WGS) entry which is preliminary data.</text>
</comment>
<gene>
    <name evidence="1" type="ORF">POL68_25775</name>
</gene>
<evidence type="ECO:0000313" key="1">
    <source>
        <dbReference type="EMBL" id="MDC0711903.1"/>
    </source>
</evidence>
<accession>A0ABT5DGK5</accession>
<keyword evidence="2" id="KW-1185">Reference proteome</keyword>
<proteinExistence type="predicted"/>
<reference evidence="1 2" key="1">
    <citation type="submission" date="2022-11" db="EMBL/GenBank/DDBJ databases">
        <title>Minimal conservation of predation-associated metabolite biosynthetic gene clusters underscores biosynthetic potential of Myxococcota including descriptions for ten novel species: Archangium lansinium sp. nov., Myxococcus landrumus sp. nov., Nannocystis bai.</title>
        <authorList>
            <person name="Ahearne A."/>
            <person name="Stevens C."/>
            <person name="Dowd S."/>
        </authorList>
    </citation>
    <scope>NUCLEOTIDE SEQUENCE [LARGE SCALE GENOMIC DNA]</scope>
    <source>
        <strain evidence="1 2">NCWAL01</strain>
    </source>
</reference>
<name>A0ABT5DGK5_9BACT</name>
<sequence>MRLRVGLAGTDLPSLVRALPGRWVPKTPPPEFSVEFEDQPAGDNWLDKAACCTEMTQAKWKDVGEPFLIHTARIIVKTGSTGDWQPQAVLSLLVPLPFTVASFDTAHPSWEKGLDAYEAPGFGYQHYSHGWACAFKGTGHDALVSRRWLEHGPWRVLKGADDTTLVQFHDLAADSATALAQAKPGHERMGITRTGGYLPRNYTPQQDLQGVYDSKEKSLRIVVHGRDVAPGEMLDACAARQFQLLGQDKTVQRVAYVFMEPARAQAHLHELWLHDLECWTIELGKEIRLDKDYKPTPVKPDWVKAVEARESRR</sequence>
<evidence type="ECO:0000313" key="2">
    <source>
        <dbReference type="Proteomes" id="UP001221838"/>
    </source>
</evidence>
<dbReference type="Proteomes" id="UP001221838">
    <property type="component" value="Unassembled WGS sequence"/>
</dbReference>
<protein>
    <submittedName>
        <fullName evidence="1">Uncharacterized protein</fullName>
    </submittedName>
</protein>
<dbReference type="RefSeq" id="WP_272141915.1">
    <property type="nucleotide sequence ID" value="NZ_JAQNDM010000002.1"/>
</dbReference>
<organism evidence="1 2">
    <name type="scientific">Stigmatella ashevillensis</name>
    <dbReference type="NCBI Taxonomy" id="2995309"/>
    <lineage>
        <taxon>Bacteria</taxon>
        <taxon>Pseudomonadati</taxon>
        <taxon>Myxococcota</taxon>
        <taxon>Myxococcia</taxon>
        <taxon>Myxococcales</taxon>
        <taxon>Cystobacterineae</taxon>
        <taxon>Archangiaceae</taxon>
        <taxon>Stigmatella</taxon>
    </lineage>
</organism>